<dbReference type="Pfam" id="PF01513">
    <property type="entry name" value="NAD_kinase"/>
    <property type="match status" value="1"/>
</dbReference>
<dbReference type="EC" id="2.7.1.86" evidence="9"/>
<dbReference type="InterPro" id="IPR016064">
    <property type="entry name" value="NAD/diacylglycerol_kinase_sf"/>
</dbReference>
<keyword evidence="6" id="KW-0521">NADP</keyword>
<gene>
    <name evidence="9" type="primary">POS5</name>
    <name evidence="9" type="ORF">LPJ61_002661</name>
</gene>
<dbReference type="GO" id="GO:0019674">
    <property type="term" value="P:NAD+ metabolic process"/>
    <property type="evidence" value="ECO:0007669"/>
    <property type="project" value="InterPro"/>
</dbReference>
<sequence>MSAAHAWRASLLGAGLRRCWPWTPAPGSRPAVARRTLGASRRGLSTTSDIPTKTLPRIARRVAATSGDPGADSEADHQFTLSWPGATPKTVLVVKKADDEKTAAALVSIASWLHQAYPQISIVLEPSVHQQFHASLPFVRTVPPEASDEYSRVVDFVVTLGGDGTFLHVSSLFRKQVPPIVPFSMGTLGFLLPFNVADFQAQLRRVIEGSATLLPRMRLVYSKHREDGSLDRCGHLNITNEACIHRGTYPHLTTISCYLNDHLLTTSVGDGIIVGTPTGSTAYSLSAGGPIVHPLVSSMIVAPVCPRSLSFRPLMLPSSATVKLQVHKESRGRATAYIDGRDCGELLQGECIEIKRSPYPLMCVNRDDLAAGWALDINQLLQFNRTFSYPHESPFSDHDPHAGSRDGQ</sequence>
<keyword evidence="5" id="KW-0067">ATP-binding</keyword>
<dbReference type="Gene3D" id="3.40.50.10330">
    <property type="entry name" value="Probable inorganic polyphosphate/atp-NAD kinase, domain 1"/>
    <property type="match status" value="1"/>
</dbReference>
<dbReference type="GO" id="GO:0005524">
    <property type="term" value="F:ATP binding"/>
    <property type="evidence" value="ECO:0007669"/>
    <property type="project" value="UniProtKB-KW"/>
</dbReference>
<dbReference type="OrthoDB" id="24581at2759"/>
<dbReference type="InterPro" id="IPR017437">
    <property type="entry name" value="ATP-NAD_kinase_PpnK-typ_C"/>
</dbReference>
<dbReference type="Gene3D" id="2.60.200.30">
    <property type="entry name" value="Probable inorganic polyphosphate/atp-NAD kinase, domain 2"/>
    <property type="match status" value="1"/>
</dbReference>
<dbReference type="PANTHER" id="PTHR20275">
    <property type="entry name" value="NAD KINASE"/>
    <property type="match status" value="1"/>
</dbReference>
<keyword evidence="7" id="KW-0520">NAD</keyword>
<keyword evidence="3" id="KW-0547">Nucleotide-binding</keyword>
<dbReference type="GO" id="GO:0042736">
    <property type="term" value="F:NADH kinase activity"/>
    <property type="evidence" value="ECO:0007669"/>
    <property type="project" value="UniProtKB-EC"/>
</dbReference>
<evidence type="ECO:0000256" key="4">
    <source>
        <dbReference type="ARBA" id="ARBA00022777"/>
    </source>
</evidence>
<organism evidence="9 10">
    <name type="scientific">Coemansia biformis</name>
    <dbReference type="NCBI Taxonomy" id="1286918"/>
    <lineage>
        <taxon>Eukaryota</taxon>
        <taxon>Fungi</taxon>
        <taxon>Fungi incertae sedis</taxon>
        <taxon>Zoopagomycota</taxon>
        <taxon>Kickxellomycotina</taxon>
        <taxon>Kickxellomycetes</taxon>
        <taxon>Kickxellales</taxon>
        <taxon>Kickxellaceae</taxon>
        <taxon>Coemansia</taxon>
    </lineage>
</organism>
<protein>
    <submittedName>
        <fullName evidence="9">NADH kinase pos5</fullName>
        <ecNumber evidence="9">2.7.1.86</ecNumber>
    </submittedName>
</protein>
<evidence type="ECO:0000256" key="2">
    <source>
        <dbReference type="ARBA" id="ARBA00022679"/>
    </source>
</evidence>
<evidence type="ECO:0000256" key="7">
    <source>
        <dbReference type="ARBA" id="ARBA00023027"/>
    </source>
</evidence>
<dbReference type="InterPro" id="IPR017438">
    <property type="entry name" value="ATP-NAD_kinase_N"/>
</dbReference>
<dbReference type="FunFam" id="2.60.200.30:FF:000009">
    <property type="entry name" value="Poly(P)/ATP NAD kinase"/>
    <property type="match status" value="1"/>
</dbReference>
<dbReference type="AlphaFoldDB" id="A0A9W7YFC1"/>
<evidence type="ECO:0000256" key="5">
    <source>
        <dbReference type="ARBA" id="ARBA00022840"/>
    </source>
</evidence>
<dbReference type="HAMAP" id="MF_00361">
    <property type="entry name" value="NAD_kinase"/>
    <property type="match status" value="1"/>
</dbReference>
<evidence type="ECO:0000313" key="10">
    <source>
        <dbReference type="Proteomes" id="UP001143981"/>
    </source>
</evidence>
<reference evidence="9" key="1">
    <citation type="submission" date="2022-07" db="EMBL/GenBank/DDBJ databases">
        <title>Phylogenomic reconstructions and comparative analyses of Kickxellomycotina fungi.</title>
        <authorList>
            <person name="Reynolds N.K."/>
            <person name="Stajich J.E."/>
            <person name="Barry K."/>
            <person name="Grigoriev I.V."/>
            <person name="Crous P."/>
            <person name="Smith M.E."/>
        </authorList>
    </citation>
    <scope>NUCLEOTIDE SEQUENCE</scope>
    <source>
        <strain evidence="9">BCRC 34381</strain>
    </source>
</reference>
<comment type="caution">
    <text evidence="9">The sequence shown here is derived from an EMBL/GenBank/DDBJ whole genome shotgun (WGS) entry which is preliminary data.</text>
</comment>
<evidence type="ECO:0000256" key="6">
    <source>
        <dbReference type="ARBA" id="ARBA00022857"/>
    </source>
</evidence>
<accession>A0A9W7YFC1</accession>
<dbReference type="SUPFAM" id="SSF111331">
    <property type="entry name" value="NAD kinase/diacylglycerol kinase-like"/>
    <property type="match status" value="1"/>
</dbReference>
<dbReference type="PANTHER" id="PTHR20275:SF26">
    <property type="entry name" value="NADH KINASE POS5, MITOCHONDRIAL"/>
    <property type="match status" value="1"/>
</dbReference>
<dbReference type="GO" id="GO:0006741">
    <property type="term" value="P:NADP+ biosynthetic process"/>
    <property type="evidence" value="ECO:0007669"/>
    <property type="project" value="InterPro"/>
</dbReference>
<dbReference type="GO" id="GO:0003951">
    <property type="term" value="F:NAD+ kinase activity"/>
    <property type="evidence" value="ECO:0007669"/>
    <property type="project" value="InterPro"/>
</dbReference>
<evidence type="ECO:0000256" key="3">
    <source>
        <dbReference type="ARBA" id="ARBA00022741"/>
    </source>
</evidence>
<proteinExistence type="inferred from homology"/>
<keyword evidence="4 9" id="KW-0418">Kinase</keyword>
<feature type="region of interest" description="Disordered" evidence="8">
    <location>
        <begin position="25"/>
        <end position="50"/>
    </location>
</feature>
<keyword evidence="10" id="KW-1185">Reference proteome</keyword>
<name>A0A9W7YFC1_9FUNG</name>
<dbReference type="EMBL" id="JANBOI010000359">
    <property type="protein sequence ID" value="KAJ1731176.1"/>
    <property type="molecule type" value="Genomic_DNA"/>
</dbReference>
<evidence type="ECO:0000313" key="9">
    <source>
        <dbReference type="EMBL" id="KAJ1731176.1"/>
    </source>
</evidence>
<comment type="similarity">
    <text evidence="1">Belongs to the NAD kinase family.</text>
</comment>
<dbReference type="Proteomes" id="UP001143981">
    <property type="component" value="Unassembled WGS sequence"/>
</dbReference>
<keyword evidence="2 9" id="KW-0808">Transferase</keyword>
<dbReference type="Pfam" id="PF20143">
    <property type="entry name" value="NAD_kinase_C"/>
    <property type="match status" value="1"/>
</dbReference>
<evidence type="ECO:0000256" key="8">
    <source>
        <dbReference type="SAM" id="MobiDB-lite"/>
    </source>
</evidence>
<dbReference type="InterPro" id="IPR002504">
    <property type="entry name" value="NADK"/>
</dbReference>
<evidence type="ECO:0000256" key="1">
    <source>
        <dbReference type="ARBA" id="ARBA00010995"/>
    </source>
</evidence>